<dbReference type="InterPro" id="IPR017853">
    <property type="entry name" value="GH"/>
</dbReference>
<dbReference type="GO" id="GO:0005576">
    <property type="term" value="C:extracellular region"/>
    <property type="evidence" value="ECO:0007669"/>
    <property type="project" value="UniProtKB-SubCell"/>
</dbReference>
<keyword evidence="5" id="KW-0964">Secreted</keyword>
<organism evidence="9 10">
    <name type="scientific">Cervus elaphus hippelaphus</name>
    <name type="common">European red deer</name>
    <dbReference type="NCBI Taxonomy" id="46360"/>
    <lineage>
        <taxon>Eukaryota</taxon>
        <taxon>Metazoa</taxon>
        <taxon>Chordata</taxon>
        <taxon>Craniata</taxon>
        <taxon>Vertebrata</taxon>
        <taxon>Euteleostomi</taxon>
        <taxon>Mammalia</taxon>
        <taxon>Eutheria</taxon>
        <taxon>Laurasiatheria</taxon>
        <taxon>Artiodactyla</taxon>
        <taxon>Ruminantia</taxon>
        <taxon>Pecora</taxon>
        <taxon>Cervidae</taxon>
        <taxon>Cervinae</taxon>
        <taxon>Cervus</taxon>
    </lineage>
</organism>
<protein>
    <recommendedName>
        <fullName evidence="8">Hyaluronidase</fullName>
        <ecNumber evidence="8">3.2.1.35</ecNumber>
    </recommendedName>
</protein>
<dbReference type="PANTHER" id="PTHR11769:SF9">
    <property type="entry name" value="HYALURONIDASE"/>
    <property type="match status" value="1"/>
</dbReference>
<dbReference type="Gene3D" id="3.20.20.70">
    <property type="entry name" value="Aldolase class I"/>
    <property type="match status" value="1"/>
</dbReference>
<dbReference type="SUPFAM" id="SSF51445">
    <property type="entry name" value="(Trans)glycosidases"/>
    <property type="match status" value="1"/>
</dbReference>
<evidence type="ECO:0000256" key="6">
    <source>
        <dbReference type="ARBA" id="ARBA00023157"/>
    </source>
</evidence>
<dbReference type="GO" id="GO:0005975">
    <property type="term" value="P:carbohydrate metabolic process"/>
    <property type="evidence" value="ECO:0007669"/>
    <property type="project" value="InterPro"/>
</dbReference>
<dbReference type="InterPro" id="IPR013785">
    <property type="entry name" value="Aldolase_TIM"/>
</dbReference>
<dbReference type="PANTHER" id="PTHR11769">
    <property type="entry name" value="HYALURONIDASE"/>
    <property type="match status" value="1"/>
</dbReference>
<dbReference type="Pfam" id="PF01630">
    <property type="entry name" value="Glyco_hydro_56"/>
    <property type="match status" value="1"/>
</dbReference>
<proteinExistence type="inferred from homology"/>
<evidence type="ECO:0000313" key="9">
    <source>
        <dbReference type="EMBL" id="OWK06830.1"/>
    </source>
</evidence>
<comment type="subcellular location">
    <subcellularLocation>
        <location evidence="2">Secreted</location>
    </subcellularLocation>
</comment>
<comment type="similarity">
    <text evidence="3 8">Belongs to the glycosyl hydrolase 56 family.</text>
</comment>
<dbReference type="InterPro" id="IPR018155">
    <property type="entry name" value="Hyaluronidase"/>
</dbReference>
<reference evidence="9 10" key="1">
    <citation type="journal article" date="2018" name="Mol. Genet. Genomics">
        <title>The red deer Cervus elaphus genome CerEla1.0: sequencing, annotating, genes, and chromosomes.</title>
        <authorList>
            <person name="Bana N.A."/>
            <person name="Nyiri A."/>
            <person name="Nagy J."/>
            <person name="Frank K."/>
            <person name="Nagy T."/>
            <person name="Steger V."/>
            <person name="Schiller M."/>
            <person name="Lakatos P."/>
            <person name="Sugar L."/>
            <person name="Horn P."/>
            <person name="Barta E."/>
            <person name="Orosz L."/>
        </authorList>
    </citation>
    <scope>NUCLEOTIDE SEQUENCE [LARGE SCALE GENOMIC DNA]</scope>
    <source>
        <strain evidence="9">Hungarian</strain>
    </source>
</reference>
<evidence type="ECO:0000313" key="10">
    <source>
        <dbReference type="Proteomes" id="UP000242450"/>
    </source>
</evidence>
<dbReference type="GO" id="GO:0031410">
    <property type="term" value="C:cytoplasmic vesicle"/>
    <property type="evidence" value="ECO:0007669"/>
    <property type="project" value="TreeGrafter"/>
</dbReference>
<name>A0A212CLM6_CEREH</name>
<evidence type="ECO:0000256" key="3">
    <source>
        <dbReference type="ARBA" id="ARBA00008871"/>
    </source>
</evidence>
<gene>
    <name evidence="9" type="ORF">Celaphus_00012204</name>
</gene>
<evidence type="ECO:0000256" key="7">
    <source>
        <dbReference type="ARBA" id="ARBA00023295"/>
    </source>
</evidence>
<accession>A0A212CLM6</accession>
<dbReference type="Proteomes" id="UP000242450">
    <property type="component" value="Chromosome 18"/>
</dbReference>
<keyword evidence="10" id="KW-1185">Reference proteome</keyword>
<keyword evidence="6" id="KW-1015">Disulfide bond</keyword>
<evidence type="ECO:0000256" key="8">
    <source>
        <dbReference type="RuleBase" id="RU610713"/>
    </source>
</evidence>
<evidence type="ECO:0000256" key="5">
    <source>
        <dbReference type="ARBA" id="ARBA00022525"/>
    </source>
</evidence>
<dbReference type="OrthoDB" id="5796153at2759"/>
<keyword evidence="8" id="KW-0378">Hydrolase</keyword>
<sequence>MQCQHFFNVDLNLQLFNIISNLLETQSGSTIAIIYPNGLGNHHPDWSEMKVKTVAQKEFEMAGKSTMNATLTLALEMRSKCLWGFYLYPDCYNYDYRINPQTYIDKCPIKVYVTIMGEVFEKQLTLPPVSICLKVAVRINKLKTIKNMKDGFVCHCCYYHGWCRDSCEQHSSDVLRGKNKAPVANFK</sequence>
<dbReference type="GO" id="GO:0030214">
    <property type="term" value="P:hyaluronan catabolic process"/>
    <property type="evidence" value="ECO:0007669"/>
    <property type="project" value="TreeGrafter"/>
</dbReference>
<dbReference type="EMBL" id="MKHE01000018">
    <property type="protein sequence ID" value="OWK06830.1"/>
    <property type="molecule type" value="Genomic_DNA"/>
</dbReference>
<comment type="caution">
    <text evidence="9">The sequence shown here is derived from an EMBL/GenBank/DDBJ whole genome shotgun (WGS) entry which is preliminary data.</text>
</comment>
<keyword evidence="7 8" id="KW-0326">Glycosidase</keyword>
<comment type="catalytic activity">
    <reaction evidence="1 8">
        <text>Random hydrolysis of (1-&gt;4)-linkages between N-acetyl-beta-D-glucosamine and D-glucuronate residues in hyaluronate.</text>
        <dbReference type="EC" id="3.2.1.35"/>
    </reaction>
</comment>
<evidence type="ECO:0000256" key="2">
    <source>
        <dbReference type="ARBA" id="ARBA00004613"/>
    </source>
</evidence>
<dbReference type="GO" id="GO:0004415">
    <property type="term" value="F:hyalurononglucosaminidase activity"/>
    <property type="evidence" value="ECO:0007669"/>
    <property type="project" value="UniProtKB-UniRule"/>
</dbReference>
<evidence type="ECO:0000256" key="4">
    <source>
        <dbReference type="ARBA" id="ARBA00011245"/>
    </source>
</evidence>
<comment type="subunit">
    <text evidence="4">Monomer.</text>
</comment>
<evidence type="ECO:0000256" key="1">
    <source>
        <dbReference type="ARBA" id="ARBA00000251"/>
    </source>
</evidence>
<dbReference type="EC" id="3.2.1.35" evidence="8"/>
<dbReference type="AlphaFoldDB" id="A0A212CLM6"/>